<dbReference type="Gene3D" id="1.20.1250.20">
    <property type="entry name" value="MFS general substrate transporter like domains"/>
    <property type="match status" value="2"/>
</dbReference>
<feature type="transmembrane region" description="Helical" evidence="5">
    <location>
        <begin position="327"/>
        <end position="349"/>
    </location>
</feature>
<accession>A0ABP8QU83</accession>
<feature type="transmembrane region" description="Helical" evidence="5">
    <location>
        <begin position="387"/>
        <end position="408"/>
    </location>
</feature>
<evidence type="ECO:0000313" key="8">
    <source>
        <dbReference type="Proteomes" id="UP001500503"/>
    </source>
</evidence>
<sequence length="482" mass="48324">MATSRYDPAASTRPGPAGAVLPRGRTARFGRLWIGVLGVLALALGTLQSVVEPAIPLLQRELGVSPAEGALVGNAVLVAGAVVAPVAGKLGDRYGGKRVLVGLMAVVAAGGLLAGLAPNLPVLLLGQVMQGVMVGALPLSFILVRKHLPAGESQAAIGLVVALFTGGGMVGTSIAGPVAEELSWHWMFALPTIVIIATTLAVTRLMPHDPPIKSDDRIDWPGVALLSGTLLVFMIGLVRVTSAGLSPLAAGVIAVVVAALATGWVVVERRAASPMVDLRMLAKPAVWHSCVLTFVITISSGMVIFLLPQLFAVSADGYGFGVSTTDIGLYLLPGAIVGAASDSAGGFAARRYGPRAVVIVSAVVTTATMIALASAHTAEWQLVLAKVLTAFAAGVGTTALLAGTATAVEAGDTGIATSLLVVTRVIGVAVGAQVGGAILDAAADPATGLPTESAFVTGFAVAGLVGALSLLVVRITKKGAQA</sequence>
<evidence type="ECO:0000313" key="7">
    <source>
        <dbReference type="EMBL" id="GAA4508097.1"/>
    </source>
</evidence>
<name>A0ABP8QU83_9ACTN</name>
<gene>
    <name evidence="7" type="ORF">GCM10023191_067420</name>
</gene>
<dbReference type="SUPFAM" id="SSF103473">
    <property type="entry name" value="MFS general substrate transporter"/>
    <property type="match status" value="1"/>
</dbReference>
<feature type="transmembrane region" description="Helical" evidence="5">
    <location>
        <begin position="123"/>
        <end position="144"/>
    </location>
</feature>
<evidence type="ECO:0000256" key="3">
    <source>
        <dbReference type="ARBA" id="ARBA00022989"/>
    </source>
</evidence>
<dbReference type="EMBL" id="BAABHF010000042">
    <property type="protein sequence ID" value="GAA4508097.1"/>
    <property type="molecule type" value="Genomic_DNA"/>
</dbReference>
<evidence type="ECO:0000256" key="5">
    <source>
        <dbReference type="SAM" id="Phobius"/>
    </source>
</evidence>
<keyword evidence="3 5" id="KW-1133">Transmembrane helix</keyword>
<feature type="transmembrane region" description="Helical" evidence="5">
    <location>
        <begin position="454"/>
        <end position="473"/>
    </location>
</feature>
<evidence type="ECO:0000256" key="2">
    <source>
        <dbReference type="ARBA" id="ARBA00022692"/>
    </source>
</evidence>
<evidence type="ECO:0000259" key="6">
    <source>
        <dbReference type="PROSITE" id="PS50850"/>
    </source>
</evidence>
<feature type="transmembrane region" description="Helical" evidence="5">
    <location>
        <begin position="156"/>
        <end position="178"/>
    </location>
</feature>
<dbReference type="InterPro" id="IPR020846">
    <property type="entry name" value="MFS_dom"/>
</dbReference>
<comment type="subcellular location">
    <subcellularLocation>
        <location evidence="1">Cell membrane</location>
        <topology evidence="1">Multi-pass membrane protein</topology>
    </subcellularLocation>
</comment>
<organism evidence="7 8">
    <name type="scientific">Actinoallomurus oryzae</name>
    <dbReference type="NCBI Taxonomy" id="502180"/>
    <lineage>
        <taxon>Bacteria</taxon>
        <taxon>Bacillati</taxon>
        <taxon>Actinomycetota</taxon>
        <taxon>Actinomycetes</taxon>
        <taxon>Streptosporangiales</taxon>
        <taxon>Thermomonosporaceae</taxon>
        <taxon>Actinoallomurus</taxon>
    </lineage>
</organism>
<feature type="transmembrane region" description="Helical" evidence="5">
    <location>
        <begin position="71"/>
        <end position="87"/>
    </location>
</feature>
<keyword evidence="2 5" id="KW-0812">Transmembrane</keyword>
<protein>
    <submittedName>
        <fullName evidence="7">MFS transporter</fullName>
    </submittedName>
</protein>
<dbReference type="PANTHER" id="PTHR42718:SF35">
    <property type="entry name" value="BLL0718 PROTEIN"/>
    <property type="match status" value="1"/>
</dbReference>
<dbReference type="Pfam" id="PF07690">
    <property type="entry name" value="MFS_1"/>
    <property type="match status" value="1"/>
</dbReference>
<feature type="domain" description="Major facilitator superfamily (MFS) profile" evidence="6">
    <location>
        <begin position="33"/>
        <end position="481"/>
    </location>
</feature>
<feature type="transmembrane region" description="Helical" evidence="5">
    <location>
        <begin position="99"/>
        <end position="117"/>
    </location>
</feature>
<feature type="transmembrane region" description="Helical" evidence="5">
    <location>
        <begin position="415"/>
        <end position="434"/>
    </location>
</feature>
<dbReference type="PROSITE" id="PS50850">
    <property type="entry name" value="MFS"/>
    <property type="match status" value="1"/>
</dbReference>
<keyword evidence="4 5" id="KW-0472">Membrane</keyword>
<feature type="transmembrane region" description="Helical" evidence="5">
    <location>
        <begin position="244"/>
        <end position="266"/>
    </location>
</feature>
<feature type="transmembrane region" description="Helical" evidence="5">
    <location>
        <begin position="32"/>
        <end position="51"/>
    </location>
</feature>
<evidence type="ECO:0000256" key="1">
    <source>
        <dbReference type="ARBA" id="ARBA00004651"/>
    </source>
</evidence>
<dbReference type="PANTHER" id="PTHR42718">
    <property type="entry name" value="MAJOR FACILITATOR SUPERFAMILY MULTIDRUG TRANSPORTER MFSC"/>
    <property type="match status" value="1"/>
</dbReference>
<proteinExistence type="predicted"/>
<dbReference type="InterPro" id="IPR011701">
    <property type="entry name" value="MFS"/>
</dbReference>
<dbReference type="Proteomes" id="UP001500503">
    <property type="component" value="Unassembled WGS sequence"/>
</dbReference>
<dbReference type="InterPro" id="IPR036259">
    <property type="entry name" value="MFS_trans_sf"/>
</dbReference>
<comment type="caution">
    <text evidence="7">The sequence shown here is derived from an EMBL/GenBank/DDBJ whole genome shotgun (WGS) entry which is preliminary data.</text>
</comment>
<reference evidence="8" key="1">
    <citation type="journal article" date="2019" name="Int. J. Syst. Evol. Microbiol.">
        <title>The Global Catalogue of Microorganisms (GCM) 10K type strain sequencing project: providing services to taxonomists for standard genome sequencing and annotation.</title>
        <authorList>
            <consortium name="The Broad Institute Genomics Platform"/>
            <consortium name="The Broad Institute Genome Sequencing Center for Infectious Disease"/>
            <person name="Wu L."/>
            <person name="Ma J."/>
        </authorList>
    </citation>
    <scope>NUCLEOTIDE SEQUENCE [LARGE SCALE GENOMIC DNA]</scope>
    <source>
        <strain evidence="8">JCM 17933</strain>
    </source>
</reference>
<feature type="transmembrane region" description="Helical" evidence="5">
    <location>
        <begin position="356"/>
        <end position="375"/>
    </location>
</feature>
<keyword evidence="8" id="KW-1185">Reference proteome</keyword>
<evidence type="ECO:0000256" key="4">
    <source>
        <dbReference type="ARBA" id="ARBA00023136"/>
    </source>
</evidence>
<feature type="transmembrane region" description="Helical" evidence="5">
    <location>
        <begin position="184"/>
        <end position="206"/>
    </location>
</feature>
<feature type="transmembrane region" description="Helical" evidence="5">
    <location>
        <begin position="286"/>
        <end position="307"/>
    </location>
</feature>
<feature type="transmembrane region" description="Helical" evidence="5">
    <location>
        <begin position="218"/>
        <end position="238"/>
    </location>
</feature>